<name>A0A402DRD9_9CELL</name>
<evidence type="ECO:0008006" key="4">
    <source>
        <dbReference type="Google" id="ProtNLM"/>
    </source>
</evidence>
<reference evidence="2 3" key="1">
    <citation type="submission" date="2019-01" db="EMBL/GenBank/DDBJ databases">
        <title>Draft genome sequence of Cellulomonas takizawaensis strain TKZ-21.</title>
        <authorList>
            <person name="Yamamura H."/>
            <person name="Hayashi T."/>
            <person name="Hamada M."/>
            <person name="Serisawa Y."/>
            <person name="Matsuyama K."/>
            <person name="Nakagawa Y."/>
            <person name="Otoguro M."/>
            <person name="Yanagida F."/>
            <person name="Hayakawa M."/>
        </authorList>
    </citation>
    <scope>NUCLEOTIDE SEQUENCE [LARGE SCALE GENOMIC DNA]</scope>
    <source>
        <strain evidence="2 3">NBRC12680</strain>
    </source>
</reference>
<dbReference type="RefSeq" id="WP_246013208.1">
    <property type="nucleotide sequence ID" value="NZ_BIMR01000122.1"/>
</dbReference>
<dbReference type="EMBL" id="BIMR01000122">
    <property type="protein sequence ID" value="GCE76687.1"/>
    <property type="molecule type" value="Genomic_DNA"/>
</dbReference>
<dbReference type="Pfam" id="PF19850">
    <property type="entry name" value="DUF6325"/>
    <property type="match status" value="1"/>
</dbReference>
<evidence type="ECO:0000256" key="1">
    <source>
        <dbReference type="SAM" id="MobiDB-lite"/>
    </source>
</evidence>
<protein>
    <recommendedName>
        <fullName evidence="4">DUF1269 domain-containing protein</fullName>
    </recommendedName>
</protein>
<proteinExistence type="predicted"/>
<evidence type="ECO:0000313" key="3">
    <source>
        <dbReference type="Proteomes" id="UP000289954"/>
    </source>
</evidence>
<dbReference type="Proteomes" id="UP000289954">
    <property type="component" value="Unassembled WGS sequence"/>
</dbReference>
<dbReference type="AlphaFoldDB" id="A0A402DRD9"/>
<comment type="caution">
    <text evidence="2">The sequence shown here is derived from an EMBL/GenBank/DDBJ whole genome shotgun (WGS) entry which is preliminary data.</text>
</comment>
<evidence type="ECO:0000313" key="2">
    <source>
        <dbReference type="EMBL" id="GCE76687.1"/>
    </source>
</evidence>
<feature type="region of interest" description="Disordered" evidence="1">
    <location>
        <begin position="132"/>
        <end position="179"/>
    </location>
</feature>
<sequence>MAGGVVEITVVGTLPPTLLLGARARGVRGARRLTVMDGSVDDEAALLGLLEQTFALGLELVALRRAPAAPRQRGALAVTLVVAGGVGDVALSMLDQLHGTRRTPCTALEVRQEDAADLARWLPGRGFPVLATAAPRPPVAGDAPDRAHDESDEPVDPSRGHGARAHVRSRREEGDVEDTTEELGPIDYIVVEFPQNKLDGTAFPLLVDLVEKGIIRVLDLVFVEKDEQGEVRALELHEAEQGGADLSYFEGASSGLLGDDDVAEAAAALTNGSAAGILVFENRWAAPFASALRRGGGQLVASGRIPVQAVLAALDALDAA</sequence>
<gene>
    <name evidence="2" type="ORF">CBZ_17430</name>
</gene>
<organism evidence="2 3">
    <name type="scientific">Cellulomonas biazotea</name>
    <dbReference type="NCBI Taxonomy" id="1709"/>
    <lineage>
        <taxon>Bacteria</taxon>
        <taxon>Bacillati</taxon>
        <taxon>Actinomycetota</taxon>
        <taxon>Actinomycetes</taxon>
        <taxon>Micrococcales</taxon>
        <taxon>Cellulomonadaceae</taxon>
        <taxon>Cellulomonas</taxon>
    </lineage>
</organism>
<keyword evidence="3" id="KW-1185">Reference proteome</keyword>
<dbReference type="InterPro" id="IPR046288">
    <property type="entry name" value="DUF6325"/>
</dbReference>
<accession>A0A402DRD9</accession>